<dbReference type="Pfam" id="PF03006">
    <property type="entry name" value="HlyIII"/>
    <property type="match status" value="1"/>
</dbReference>
<keyword evidence="7" id="KW-1185">Reference proteome</keyword>
<reference evidence="6 7" key="1">
    <citation type="journal article" date="2021" name="Int. J. Syst. Evol. Microbiol.">
        <title>Reticulibacter mediterranei gen. nov., sp. nov., within the new family Reticulibacteraceae fam. nov., and Ktedonospora formicarum gen. nov., sp. nov., Ktedonobacter robiniae sp. nov., Dictyobacter formicarum sp. nov. and Dictyobacter arantiisoli sp. nov., belonging to the class Ktedonobacteria.</title>
        <authorList>
            <person name="Yabe S."/>
            <person name="Zheng Y."/>
            <person name="Wang C.M."/>
            <person name="Sakai Y."/>
            <person name="Abe K."/>
            <person name="Yokota A."/>
            <person name="Donadio S."/>
            <person name="Cavaletti L."/>
            <person name="Monciardini P."/>
        </authorList>
    </citation>
    <scope>NUCLEOTIDE SEQUENCE [LARGE SCALE GENOMIC DNA]</scope>
    <source>
        <strain evidence="6 7">SOSP1-30</strain>
    </source>
</reference>
<keyword evidence="3 5" id="KW-1133">Transmembrane helix</keyword>
<feature type="transmembrane region" description="Helical" evidence="5">
    <location>
        <begin position="115"/>
        <end position="136"/>
    </location>
</feature>
<keyword evidence="4 5" id="KW-0472">Membrane</keyword>
<proteinExistence type="predicted"/>
<dbReference type="EMBL" id="BNJG01000003">
    <property type="protein sequence ID" value="GHO58606.1"/>
    <property type="molecule type" value="Genomic_DNA"/>
</dbReference>
<keyword evidence="6" id="KW-0238">DNA-binding</keyword>
<feature type="transmembrane region" description="Helical" evidence="5">
    <location>
        <begin position="91"/>
        <end position="108"/>
    </location>
</feature>
<feature type="transmembrane region" description="Helical" evidence="5">
    <location>
        <begin position="24"/>
        <end position="44"/>
    </location>
</feature>
<comment type="subcellular location">
    <subcellularLocation>
        <location evidence="1">Membrane</location>
        <topology evidence="1">Multi-pass membrane protein</topology>
    </subcellularLocation>
</comment>
<evidence type="ECO:0000256" key="1">
    <source>
        <dbReference type="ARBA" id="ARBA00004141"/>
    </source>
</evidence>
<dbReference type="PANTHER" id="PTHR20855:SF3">
    <property type="entry name" value="LD03007P"/>
    <property type="match status" value="1"/>
</dbReference>
<sequence length="231" mass="26158">MVQEQVSSLEQEIQKVIKPLLRGWSHALAAFAALVLTFLFCWLSRSDVPRLISLLVFGLSMMELYTVSAFYHIGTWKPGTRHVLRAIDHSNIFVLIAGTYTPLCFNILSGWIRIALLGTIWTLAFLGLAFTVVPYTLRLPRWIGTVLYIIMGWVALLAFPAFLSALSWTFVVTMILGGVSYTLGAIVYALRWPNPSPRVFGFHEIFHLFVILGSAIFVFCVWKWALPFSRQ</sequence>
<dbReference type="InterPro" id="IPR004254">
    <property type="entry name" value="AdipoR/HlyIII-related"/>
</dbReference>
<comment type="caution">
    <text evidence="6">The sequence shown here is derived from an EMBL/GenBank/DDBJ whole genome shotgun (WGS) entry which is preliminary data.</text>
</comment>
<dbReference type="Proteomes" id="UP000654345">
    <property type="component" value="Unassembled WGS sequence"/>
</dbReference>
<dbReference type="RefSeq" id="WP_201374871.1">
    <property type="nucleotide sequence ID" value="NZ_BNJG01000003.1"/>
</dbReference>
<keyword evidence="2 5" id="KW-0812">Transmembrane</keyword>
<dbReference type="PANTHER" id="PTHR20855">
    <property type="entry name" value="ADIPOR/PROGESTIN RECEPTOR-RELATED"/>
    <property type="match status" value="1"/>
</dbReference>
<evidence type="ECO:0000256" key="2">
    <source>
        <dbReference type="ARBA" id="ARBA00022692"/>
    </source>
</evidence>
<feature type="transmembrane region" description="Helical" evidence="5">
    <location>
        <begin position="51"/>
        <end position="71"/>
    </location>
</feature>
<organism evidence="6 7">
    <name type="scientific">Ktedonobacter robiniae</name>
    <dbReference type="NCBI Taxonomy" id="2778365"/>
    <lineage>
        <taxon>Bacteria</taxon>
        <taxon>Bacillati</taxon>
        <taxon>Chloroflexota</taxon>
        <taxon>Ktedonobacteria</taxon>
        <taxon>Ktedonobacterales</taxon>
        <taxon>Ktedonobacteraceae</taxon>
        <taxon>Ktedonobacter</taxon>
    </lineage>
</organism>
<evidence type="ECO:0000313" key="6">
    <source>
        <dbReference type="EMBL" id="GHO58606.1"/>
    </source>
</evidence>
<feature type="transmembrane region" description="Helical" evidence="5">
    <location>
        <begin position="205"/>
        <end position="226"/>
    </location>
</feature>
<protein>
    <submittedName>
        <fullName evidence="6">DNA-binding protein</fullName>
    </submittedName>
</protein>
<feature type="transmembrane region" description="Helical" evidence="5">
    <location>
        <begin position="170"/>
        <end position="190"/>
    </location>
</feature>
<dbReference type="GO" id="GO:0003677">
    <property type="term" value="F:DNA binding"/>
    <property type="evidence" value="ECO:0007669"/>
    <property type="project" value="UniProtKB-KW"/>
</dbReference>
<evidence type="ECO:0000313" key="7">
    <source>
        <dbReference type="Proteomes" id="UP000654345"/>
    </source>
</evidence>
<accession>A0ABQ3V0V7</accession>
<evidence type="ECO:0000256" key="5">
    <source>
        <dbReference type="SAM" id="Phobius"/>
    </source>
</evidence>
<evidence type="ECO:0000256" key="3">
    <source>
        <dbReference type="ARBA" id="ARBA00022989"/>
    </source>
</evidence>
<evidence type="ECO:0000256" key="4">
    <source>
        <dbReference type="ARBA" id="ARBA00023136"/>
    </source>
</evidence>
<name>A0ABQ3V0V7_9CHLR</name>
<feature type="transmembrane region" description="Helical" evidence="5">
    <location>
        <begin position="142"/>
        <end position="163"/>
    </location>
</feature>
<gene>
    <name evidence="6" type="ORF">KSB_70810</name>
</gene>